<reference evidence="1 2" key="1">
    <citation type="submission" date="2019-07" db="EMBL/GenBank/DDBJ databases">
        <authorList>
            <person name="Jastrzebski P J."/>
            <person name="Paukszto L."/>
            <person name="Jastrzebski P J."/>
        </authorList>
    </citation>
    <scope>NUCLEOTIDE SEQUENCE [LARGE SCALE GENOMIC DNA]</scope>
    <source>
        <strain evidence="1 2">WMS-il1</strain>
    </source>
</reference>
<feature type="non-terminal residue" evidence="1">
    <location>
        <position position="184"/>
    </location>
</feature>
<accession>A0A564Z2C6</accession>
<sequence>MALKKISRLLKNSSIRQHVVTLRRKFIEVLIKCMDSEDDQSDVYRKSVYILKRFIRLPRLGLSDRELDLFLKKFRSFDGSPKAITLIASICNVLIEDQRTHRGSSHQCKIIRAALNFLQLNFTDSNTIHKSIGNLIDIVWTNMKIADLKSRTAYISGHFQLLTRRFRPIITHTINRLRREIILP</sequence>
<evidence type="ECO:0000313" key="2">
    <source>
        <dbReference type="Proteomes" id="UP000321570"/>
    </source>
</evidence>
<protein>
    <submittedName>
        <fullName evidence="1">Uncharacterized protein</fullName>
    </submittedName>
</protein>
<organism evidence="1 2">
    <name type="scientific">Hymenolepis diminuta</name>
    <name type="common">Rat tapeworm</name>
    <dbReference type="NCBI Taxonomy" id="6216"/>
    <lineage>
        <taxon>Eukaryota</taxon>
        <taxon>Metazoa</taxon>
        <taxon>Spiralia</taxon>
        <taxon>Lophotrochozoa</taxon>
        <taxon>Platyhelminthes</taxon>
        <taxon>Cestoda</taxon>
        <taxon>Eucestoda</taxon>
        <taxon>Cyclophyllidea</taxon>
        <taxon>Hymenolepididae</taxon>
        <taxon>Hymenolepis</taxon>
    </lineage>
</organism>
<keyword evidence="2" id="KW-1185">Reference proteome</keyword>
<dbReference type="EMBL" id="CABIJS010000555">
    <property type="protein sequence ID" value="VUZ53645.1"/>
    <property type="molecule type" value="Genomic_DNA"/>
</dbReference>
<evidence type="ECO:0000313" key="1">
    <source>
        <dbReference type="EMBL" id="VUZ53645.1"/>
    </source>
</evidence>
<proteinExistence type="predicted"/>
<dbReference type="AlphaFoldDB" id="A0A564Z2C6"/>
<name>A0A564Z2C6_HYMDI</name>
<dbReference type="Proteomes" id="UP000321570">
    <property type="component" value="Unassembled WGS sequence"/>
</dbReference>
<gene>
    <name evidence="1" type="ORF">WMSIL1_LOCUS11700</name>
</gene>